<name>A0AAW1WYP0_RUBAR</name>
<gene>
    <name evidence="1" type="ORF">M0R45_026373</name>
</gene>
<dbReference type="Proteomes" id="UP001457282">
    <property type="component" value="Unassembled WGS sequence"/>
</dbReference>
<reference evidence="1 2" key="1">
    <citation type="journal article" date="2023" name="G3 (Bethesda)">
        <title>A chromosome-length genome assembly and annotation of blackberry (Rubus argutus, cv. 'Hillquist').</title>
        <authorList>
            <person name="Bruna T."/>
            <person name="Aryal R."/>
            <person name="Dudchenko O."/>
            <person name="Sargent D.J."/>
            <person name="Mead D."/>
            <person name="Buti M."/>
            <person name="Cavallini A."/>
            <person name="Hytonen T."/>
            <person name="Andres J."/>
            <person name="Pham M."/>
            <person name="Weisz D."/>
            <person name="Mascagni F."/>
            <person name="Usai G."/>
            <person name="Natali L."/>
            <person name="Bassil N."/>
            <person name="Fernandez G.E."/>
            <person name="Lomsadze A."/>
            <person name="Armour M."/>
            <person name="Olukolu B."/>
            <person name="Poorten T."/>
            <person name="Britton C."/>
            <person name="Davik J."/>
            <person name="Ashrafi H."/>
            <person name="Aiden E.L."/>
            <person name="Borodovsky M."/>
            <person name="Worthington M."/>
        </authorList>
    </citation>
    <scope>NUCLEOTIDE SEQUENCE [LARGE SCALE GENOMIC DNA]</scope>
    <source>
        <strain evidence="1">PI 553951</strain>
    </source>
</reference>
<comment type="caution">
    <text evidence="1">The sequence shown here is derived from an EMBL/GenBank/DDBJ whole genome shotgun (WGS) entry which is preliminary data.</text>
</comment>
<dbReference type="EMBL" id="JBEDUW010000005">
    <property type="protein sequence ID" value="KAK9929269.1"/>
    <property type="molecule type" value="Genomic_DNA"/>
</dbReference>
<dbReference type="AlphaFoldDB" id="A0AAW1WYP0"/>
<organism evidence="1 2">
    <name type="scientific">Rubus argutus</name>
    <name type="common">Southern blackberry</name>
    <dbReference type="NCBI Taxonomy" id="59490"/>
    <lineage>
        <taxon>Eukaryota</taxon>
        <taxon>Viridiplantae</taxon>
        <taxon>Streptophyta</taxon>
        <taxon>Embryophyta</taxon>
        <taxon>Tracheophyta</taxon>
        <taxon>Spermatophyta</taxon>
        <taxon>Magnoliopsida</taxon>
        <taxon>eudicotyledons</taxon>
        <taxon>Gunneridae</taxon>
        <taxon>Pentapetalae</taxon>
        <taxon>rosids</taxon>
        <taxon>fabids</taxon>
        <taxon>Rosales</taxon>
        <taxon>Rosaceae</taxon>
        <taxon>Rosoideae</taxon>
        <taxon>Rosoideae incertae sedis</taxon>
        <taxon>Rubus</taxon>
    </lineage>
</organism>
<evidence type="ECO:0000313" key="1">
    <source>
        <dbReference type="EMBL" id="KAK9929269.1"/>
    </source>
</evidence>
<keyword evidence="2" id="KW-1185">Reference proteome</keyword>
<proteinExistence type="predicted"/>
<accession>A0AAW1WYP0</accession>
<sequence length="75" mass="8514">MWFEEEVGCKLQVLDGGQTCRGRRIGLFLCHYKFPGCPARLNWQEISMGALSPEVLQTSLNISPQLQTLLQSKFN</sequence>
<evidence type="ECO:0000313" key="2">
    <source>
        <dbReference type="Proteomes" id="UP001457282"/>
    </source>
</evidence>
<protein>
    <submittedName>
        <fullName evidence="1">Uncharacterized protein</fullName>
    </submittedName>
</protein>